<keyword evidence="2 3" id="KW-0408">Iron</keyword>
<organism evidence="5 6">
    <name type="scientific">Amborella trichopoda</name>
    <dbReference type="NCBI Taxonomy" id="13333"/>
    <lineage>
        <taxon>Eukaryota</taxon>
        <taxon>Viridiplantae</taxon>
        <taxon>Streptophyta</taxon>
        <taxon>Embryophyta</taxon>
        <taxon>Tracheophyta</taxon>
        <taxon>Spermatophyta</taxon>
        <taxon>Magnoliopsida</taxon>
        <taxon>Amborellales</taxon>
        <taxon>Amborellaceae</taxon>
        <taxon>Amborella</taxon>
    </lineage>
</organism>
<name>W1NUT8_AMBTC</name>
<dbReference type="GO" id="GO:0020037">
    <property type="term" value="F:heme binding"/>
    <property type="evidence" value="ECO:0007669"/>
    <property type="project" value="InterPro"/>
</dbReference>
<dbReference type="Gene3D" id="1.10.630.10">
    <property type="entry name" value="Cytochrome P450"/>
    <property type="match status" value="1"/>
</dbReference>
<dbReference type="EMBL" id="KI395058">
    <property type="protein sequence ID" value="ERM99078.1"/>
    <property type="molecule type" value="Genomic_DNA"/>
</dbReference>
<dbReference type="eggNOG" id="KOG0157">
    <property type="taxonomic scope" value="Eukaryota"/>
</dbReference>
<keyword evidence="4" id="KW-1133">Transmembrane helix</keyword>
<reference evidence="6" key="1">
    <citation type="journal article" date="2013" name="Science">
        <title>The Amborella genome and the evolution of flowering plants.</title>
        <authorList>
            <consortium name="Amborella Genome Project"/>
        </authorList>
    </citation>
    <scope>NUCLEOTIDE SEQUENCE [LARGE SCALE GENOMIC DNA]</scope>
</reference>
<dbReference type="InterPro" id="IPR036396">
    <property type="entry name" value="Cyt_P450_sf"/>
</dbReference>
<comment type="cofactor">
    <cofactor evidence="2">
        <name>heme</name>
        <dbReference type="ChEBI" id="CHEBI:30413"/>
    </cofactor>
</comment>
<dbReference type="Gramene" id="ERM99078">
    <property type="protein sequence ID" value="ERM99078"/>
    <property type="gene ID" value="AMTR_s00101p00105330"/>
</dbReference>
<dbReference type="InterPro" id="IPR017972">
    <property type="entry name" value="Cyt_P450_CS"/>
</dbReference>
<dbReference type="SUPFAM" id="SSF48264">
    <property type="entry name" value="Cytochrome P450"/>
    <property type="match status" value="1"/>
</dbReference>
<keyword evidence="4" id="KW-0812">Transmembrane</keyword>
<dbReference type="GO" id="GO:0048868">
    <property type="term" value="P:pollen tube development"/>
    <property type="evidence" value="ECO:0000318"/>
    <property type="project" value="GO_Central"/>
</dbReference>
<keyword evidence="3" id="KW-0560">Oxidoreductase</keyword>
<keyword evidence="2 3" id="KW-0349">Heme</keyword>
<evidence type="ECO:0000256" key="2">
    <source>
        <dbReference type="PIRSR" id="PIRSR602401-1"/>
    </source>
</evidence>
<accession>W1NUT8</accession>
<evidence type="ECO:0000313" key="6">
    <source>
        <dbReference type="Proteomes" id="UP000017836"/>
    </source>
</evidence>
<feature type="transmembrane region" description="Helical" evidence="4">
    <location>
        <begin position="39"/>
        <end position="57"/>
    </location>
</feature>
<evidence type="ECO:0008006" key="7">
    <source>
        <dbReference type="Google" id="ProtNLM"/>
    </source>
</evidence>
<dbReference type="Pfam" id="PF00067">
    <property type="entry name" value="p450"/>
    <property type="match status" value="1"/>
</dbReference>
<dbReference type="CDD" id="cd00302">
    <property type="entry name" value="cytochrome_P450"/>
    <property type="match status" value="1"/>
</dbReference>
<dbReference type="PRINTS" id="PR00385">
    <property type="entry name" value="P450"/>
</dbReference>
<evidence type="ECO:0000313" key="5">
    <source>
        <dbReference type="EMBL" id="ERM99078.1"/>
    </source>
</evidence>
<evidence type="ECO:0000256" key="3">
    <source>
        <dbReference type="RuleBase" id="RU000461"/>
    </source>
</evidence>
<dbReference type="OMA" id="VQKMHFL"/>
<keyword evidence="3" id="KW-0503">Monooxygenase</keyword>
<evidence type="ECO:0000256" key="4">
    <source>
        <dbReference type="SAM" id="Phobius"/>
    </source>
</evidence>
<dbReference type="GO" id="GO:0005506">
    <property type="term" value="F:iron ion binding"/>
    <property type="evidence" value="ECO:0007669"/>
    <property type="project" value="InterPro"/>
</dbReference>
<dbReference type="PANTHER" id="PTHR24291:SF185">
    <property type="entry name" value="PREMNASPIRODIENE OXYGENASE-LIKE"/>
    <property type="match status" value="1"/>
</dbReference>
<protein>
    <recommendedName>
        <fullName evidence="7">Cytochrome P450</fullName>
    </recommendedName>
</protein>
<dbReference type="InterPro" id="IPR050196">
    <property type="entry name" value="Cytochrome_P450_Monoox"/>
</dbReference>
<dbReference type="AlphaFoldDB" id="W1NUT8"/>
<evidence type="ECO:0000256" key="1">
    <source>
        <dbReference type="ARBA" id="ARBA00010617"/>
    </source>
</evidence>
<comment type="similarity">
    <text evidence="1 3">Belongs to the cytochrome P450 family.</text>
</comment>
<dbReference type="GO" id="GO:0016705">
    <property type="term" value="F:oxidoreductase activity, acting on paired donors, with incorporation or reduction of molecular oxygen"/>
    <property type="evidence" value="ECO:0007669"/>
    <property type="project" value="InterPro"/>
</dbReference>
<dbReference type="HOGENOM" id="CLU_026817_1_0_1"/>
<proteinExistence type="inferred from homology"/>
<keyword evidence="2 3" id="KW-0479">Metal-binding</keyword>
<dbReference type="Proteomes" id="UP000017836">
    <property type="component" value="Unassembled WGS sequence"/>
</dbReference>
<dbReference type="PRINTS" id="PR00463">
    <property type="entry name" value="EP450I"/>
</dbReference>
<feature type="binding site" description="axial binding residue" evidence="2">
    <location>
        <position position="527"/>
    </location>
    <ligand>
        <name>heme</name>
        <dbReference type="ChEBI" id="CHEBI:30413"/>
    </ligand>
    <ligandPart>
        <name>Fe</name>
        <dbReference type="ChEBI" id="CHEBI:18248"/>
    </ligandPart>
</feature>
<dbReference type="KEGG" id="atr:18427106"/>
<gene>
    <name evidence="5" type="ORF">AMTR_s00101p00105330</name>
</gene>
<keyword evidence="4" id="KW-0472">Membrane</keyword>
<dbReference type="PROSITE" id="PS00086">
    <property type="entry name" value="CYTOCHROME_P450"/>
    <property type="match status" value="1"/>
</dbReference>
<dbReference type="InterPro" id="IPR002401">
    <property type="entry name" value="Cyt_P450_E_grp-I"/>
</dbReference>
<dbReference type="InterPro" id="IPR001128">
    <property type="entry name" value="Cyt_P450"/>
</dbReference>
<dbReference type="PANTHER" id="PTHR24291">
    <property type="entry name" value="CYTOCHROME P450 FAMILY 4"/>
    <property type="match status" value="1"/>
</dbReference>
<keyword evidence="6" id="KW-1185">Reference proteome</keyword>
<dbReference type="GO" id="GO:0004497">
    <property type="term" value="F:monooxygenase activity"/>
    <property type="evidence" value="ECO:0000318"/>
    <property type="project" value="GO_Central"/>
</dbReference>
<sequence>MSSCQASYTLLGFLLQKNDSLCALNAQFLRDYADRLVNALLWVSLITVTTLLLRRVFRLLRFWSKGRRIPGPPCPSFYGHSRFFSRTGSTGNLNEFLSRSHKEYGPIVRLWLGPTQLLVSVKDPELIKEMLLKAEDKLPLTGKAFRLAFGPSNLFVSSFEKVQKRRESLSTELNGSLLERVHDVSLKVANGIAERIDSAKFKGALDCGSVSQHMAFSIIGSAFFGDAFLVWSNAKVYEELLMMVAKDACFWASYKIPPLWKRSFWRYQQLCAQLKSLTRDIVQESRQHHKLSGSFNQYHRNETTTSGCMADSNAEVLFAKDTVASILFPGELNDCIDLSEESCGNIMGMMFHGCFTAAGLIGSILTRLVMHPEIQEKIYSEICSVCKKSSMPDVIEVQKMHYLFATVYESARLLPAGPLLQRCSLKHDLNLCANIIIPAGAILAVPTLLVQTDGSSWGIDASQFNPTRFLSKATNCSDHNDVKPNFRLTTSIEGSGAYGSPLTKCLGFEDPNANAAFLPFGSGVRACIGQKFAVTGITALLASLLQLYEVRLDPVSKKDPNPTMSDSVLQLPPSPSIVLVKRDC</sequence>
<dbReference type="OrthoDB" id="1470350at2759"/>